<evidence type="ECO:0000313" key="2">
    <source>
        <dbReference type="EMBL" id="KUK44564.1"/>
    </source>
</evidence>
<dbReference type="Proteomes" id="UP000057043">
    <property type="component" value="Unassembled WGS sequence"/>
</dbReference>
<feature type="transmembrane region" description="Helical" evidence="1">
    <location>
        <begin position="307"/>
        <end position="325"/>
    </location>
</feature>
<organism evidence="3 4">
    <name type="scientific">Methanothrix harundinacea</name>
    <dbReference type="NCBI Taxonomy" id="301375"/>
    <lineage>
        <taxon>Archaea</taxon>
        <taxon>Methanobacteriati</taxon>
        <taxon>Methanobacteriota</taxon>
        <taxon>Stenosarchaea group</taxon>
        <taxon>Methanomicrobia</taxon>
        <taxon>Methanotrichales</taxon>
        <taxon>Methanotrichaceae</taxon>
        <taxon>Methanothrix</taxon>
    </lineage>
</organism>
<accession>A0A124G3J8</accession>
<keyword evidence="1" id="KW-0812">Transmembrane</keyword>
<dbReference type="PATRIC" id="fig|301375.6.peg.1420"/>
<comment type="caution">
    <text evidence="3">The sequence shown here is derived from an EMBL/GenBank/DDBJ whole genome shotgun (WGS) entry which is preliminary data.</text>
</comment>
<dbReference type="AlphaFoldDB" id="A0A124G3J8"/>
<evidence type="ECO:0008006" key="6">
    <source>
        <dbReference type="Google" id="ProtNLM"/>
    </source>
</evidence>
<reference evidence="3" key="1">
    <citation type="journal article" date="2015" name="MBio">
        <title>Genome-resolved metagenomic analysis reveals roles for candidate phyla and other microbial community members in biogeochemical transformations in oil reservoirs.</title>
        <authorList>
            <person name="Hu P."/>
            <person name="Tom L."/>
            <person name="Singh A."/>
            <person name="Thomas B.C."/>
            <person name="Baker B.J."/>
            <person name="Piceno Y.M."/>
            <person name="Andersen G.L."/>
            <person name="Banfield J.F."/>
        </authorList>
    </citation>
    <scope>NUCLEOTIDE SEQUENCE [LARGE SCALE GENOMIC DNA]</scope>
    <source>
        <strain evidence="3">56_747</strain>
    </source>
</reference>
<dbReference type="EMBL" id="LGHB01000004">
    <property type="protein sequence ID" value="KUK97132.1"/>
    <property type="molecule type" value="Genomic_DNA"/>
</dbReference>
<keyword evidence="1" id="KW-1133">Transmembrane helix</keyword>
<dbReference type="EMBL" id="LGFT01000021">
    <property type="protein sequence ID" value="KUK44564.1"/>
    <property type="molecule type" value="Genomic_DNA"/>
</dbReference>
<name>A0A124G3J8_9EURY</name>
<dbReference type="Proteomes" id="UP000053961">
    <property type="component" value="Unassembled WGS sequence"/>
</dbReference>
<gene>
    <name evidence="2" type="ORF">XD72_1016</name>
    <name evidence="3" type="ORF">XE07_0517</name>
</gene>
<keyword evidence="1" id="KW-0472">Membrane</keyword>
<reference evidence="4 5" key="2">
    <citation type="journal article" date="2015" name="MBio">
        <title>Genome-Resolved Metagenomic Analysis Reveals Roles for Candidate Phyla and Other Microbial Community Members in Biogeochemical Transformations in Oil Reservoirs.</title>
        <authorList>
            <person name="Hu P."/>
            <person name="Tom L."/>
            <person name="Singh A."/>
            <person name="Thomas B.C."/>
            <person name="Baker B.J."/>
            <person name="Piceno Y.M."/>
            <person name="Andersen G.L."/>
            <person name="Banfield J.F."/>
        </authorList>
    </citation>
    <scope>NUCLEOTIDE SEQUENCE [LARGE SCALE GENOMIC DNA]</scope>
    <source>
        <strain evidence="2">57_489</strain>
    </source>
</reference>
<evidence type="ECO:0000313" key="5">
    <source>
        <dbReference type="Proteomes" id="UP000057043"/>
    </source>
</evidence>
<protein>
    <recommendedName>
        <fullName evidence="6">Alpha-galactosidase NEW3 domain-containing protein</fullName>
    </recommendedName>
</protein>
<dbReference type="PANTHER" id="PTHR35902:SF3">
    <property type="entry name" value="NPCBM-ASSOCIATED, NEW3 DOMAIN OF ALPHA-GALACTOSIDASE"/>
    <property type="match status" value="1"/>
</dbReference>
<dbReference type="PANTHER" id="PTHR35902">
    <property type="entry name" value="S-LAYER DOMAIN-LIKE PROTEIN-RELATED"/>
    <property type="match status" value="1"/>
</dbReference>
<evidence type="ECO:0000313" key="4">
    <source>
        <dbReference type="Proteomes" id="UP000053961"/>
    </source>
</evidence>
<proteinExistence type="predicted"/>
<evidence type="ECO:0000313" key="3">
    <source>
        <dbReference type="EMBL" id="KUK97132.1"/>
    </source>
</evidence>
<evidence type="ECO:0000256" key="1">
    <source>
        <dbReference type="SAM" id="Phobius"/>
    </source>
</evidence>
<sequence length="344" mass="36186">MRPDRISSSLCLLVAFLLSALFAANPAGAASVSGGVQFAGDHYKVEGGPKIDVSVVNPVFAPGTPGTLRLVLANKGVVDRLVPGTVPPGSEEEAAQEMLAEFGCLDASNLRADLRTGGQIDVLSGPVHLDLLGPGETAVIEFDLRIEDGAEGPVPLSLDLEYEHQVDVSFSSGTASPLYLPSSLQLDLILSVEGDPPALELMESRSDLVPGKKGSISIIVGNAGDRRAANCTARLLAASPFNPLTDRSRLGDIPPGGVAVARFDVLVEGTAPPQEYRIGCEISHDGGVASLSIPLNVVSAEGAQLKLVLLGILSGVSALVAFWLVRERMNRPPRRRSLSFRFWR</sequence>